<dbReference type="Proteomes" id="UP000219612">
    <property type="component" value="Unassembled WGS sequence"/>
</dbReference>
<proteinExistence type="predicted"/>
<dbReference type="EMBL" id="OBDY01000026">
    <property type="protein sequence ID" value="SNY64225.1"/>
    <property type="molecule type" value="Genomic_DNA"/>
</dbReference>
<accession>A0A285JV88</accession>
<evidence type="ECO:0000256" key="1">
    <source>
        <dbReference type="SAM" id="MobiDB-lite"/>
    </source>
</evidence>
<feature type="compositionally biased region" description="Basic and acidic residues" evidence="1">
    <location>
        <begin position="48"/>
        <end position="57"/>
    </location>
</feature>
<keyword evidence="3" id="KW-1185">Reference proteome</keyword>
<dbReference type="AlphaFoldDB" id="A0A285JV88"/>
<evidence type="ECO:0000313" key="3">
    <source>
        <dbReference type="Proteomes" id="UP000219612"/>
    </source>
</evidence>
<sequence>MRVRSVHGSASCPDVVESTGCWWTRTGGWVSDTGLLRTVEDAGGDQPRIFDSRDSLDIRPGTVAG</sequence>
<reference evidence="2 3" key="1">
    <citation type="submission" date="2017-09" db="EMBL/GenBank/DDBJ databases">
        <authorList>
            <person name="Ehlers B."/>
            <person name="Leendertz F.H."/>
        </authorList>
    </citation>
    <scope>NUCLEOTIDE SEQUENCE [LARGE SCALE GENOMIC DNA]</scope>
    <source>
        <strain evidence="2 3">CGMCC 4.6857</strain>
    </source>
</reference>
<organism evidence="2 3">
    <name type="scientific">Paractinoplanes atraurantiacus</name>
    <dbReference type="NCBI Taxonomy" id="1036182"/>
    <lineage>
        <taxon>Bacteria</taxon>
        <taxon>Bacillati</taxon>
        <taxon>Actinomycetota</taxon>
        <taxon>Actinomycetes</taxon>
        <taxon>Micromonosporales</taxon>
        <taxon>Micromonosporaceae</taxon>
        <taxon>Paractinoplanes</taxon>
    </lineage>
</organism>
<gene>
    <name evidence="2" type="ORF">SAMN05421748_12671</name>
</gene>
<name>A0A285JV88_9ACTN</name>
<protein>
    <submittedName>
        <fullName evidence="2">Uncharacterized protein</fullName>
    </submittedName>
</protein>
<feature type="region of interest" description="Disordered" evidence="1">
    <location>
        <begin position="42"/>
        <end position="65"/>
    </location>
</feature>
<evidence type="ECO:0000313" key="2">
    <source>
        <dbReference type="EMBL" id="SNY64225.1"/>
    </source>
</evidence>